<dbReference type="HOGENOM" id="CLU_053295_0_0_7"/>
<dbReference type="EMBL" id="CP001734">
    <property type="protein sequence ID" value="ACV68593.1"/>
    <property type="molecule type" value="Genomic_DNA"/>
</dbReference>
<gene>
    <name evidence="1" type="ordered locus">Dret_1305</name>
</gene>
<dbReference type="Proteomes" id="UP000001052">
    <property type="component" value="Chromosome"/>
</dbReference>
<protein>
    <recommendedName>
        <fullName evidence="3">Peptidase U32</fullName>
    </recommendedName>
</protein>
<dbReference type="OrthoDB" id="9805982at2"/>
<organism evidence="1 2">
    <name type="scientific">Desulfohalobium retbaense (strain ATCC 49708 / DSM 5692 / JCM 16813 / HR100)</name>
    <dbReference type="NCBI Taxonomy" id="485915"/>
    <lineage>
        <taxon>Bacteria</taxon>
        <taxon>Pseudomonadati</taxon>
        <taxon>Thermodesulfobacteriota</taxon>
        <taxon>Desulfovibrionia</taxon>
        <taxon>Desulfovibrionales</taxon>
        <taxon>Desulfohalobiaceae</taxon>
        <taxon>Desulfohalobium</taxon>
    </lineage>
</organism>
<dbReference type="RefSeq" id="WP_015751740.1">
    <property type="nucleotide sequence ID" value="NC_013223.1"/>
</dbReference>
<accession>C8X2E6</accession>
<proteinExistence type="predicted"/>
<dbReference type="KEGG" id="drt:Dret_1305"/>
<dbReference type="AlphaFoldDB" id="C8X2E6"/>
<dbReference type="eggNOG" id="COG0826">
    <property type="taxonomic scope" value="Bacteria"/>
</dbReference>
<dbReference type="STRING" id="485915.Dret_1305"/>
<evidence type="ECO:0000313" key="1">
    <source>
        <dbReference type="EMBL" id="ACV68593.1"/>
    </source>
</evidence>
<sequence length="352" mass="38730">MRFDIPFLPDPEYLQALTRFEPDLATLHFSLHAPGIPDARARLREVETDRLIDLLRLGPGCDRLALLNSRLHTPAFLREPAARRPLLNALERLLAADVCQGIVVADPYLLNVLGDDSPHLAGALQAVPSVNARLASVHAIRAWRTVIEEAGFLPPARLVLDRELNRDPGQLETLSAACRRFWPDQEVFLLANEGCLPHCPYKPAHDGQIALAACDLTAEATFELNATAGCVRHLLRDPAAVLRSPFIRPEDGERLAGMVDGLKLCGRNMGSRFCLRVLRAYVQGRFSGNLLQLLDSVDWMAEGLVIDNDTLPSDFWDQLTGCDGDCQECGYCQALLQSAGRPTPLGPWGNHA</sequence>
<evidence type="ECO:0000313" key="2">
    <source>
        <dbReference type="Proteomes" id="UP000001052"/>
    </source>
</evidence>
<name>C8X2E6_DESRD</name>
<reference evidence="1 2" key="2">
    <citation type="journal article" date="2010" name="Stand. Genomic Sci.">
        <title>Complete genome sequence of Desulfohalobium retbaense type strain (HR(100)).</title>
        <authorList>
            <person name="Spring S."/>
            <person name="Nolan M."/>
            <person name="Lapidus A."/>
            <person name="Glavina Del Rio T."/>
            <person name="Copeland A."/>
            <person name="Tice H."/>
            <person name="Cheng J.F."/>
            <person name="Lucas S."/>
            <person name="Land M."/>
            <person name="Chen F."/>
            <person name="Bruce D."/>
            <person name="Goodwin L."/>
            <person name="Pitluck S."/>
            <person name="Ivanova N."/>
            <person name="Mavromatis K."/>
            <person name="Mikhailova N."/>
            <person name="Pati A."/>
            <person name="Chen A."/>
            <person name="Palaniappan K."/>
            <person name="Hauser L."/>
            <person name="Chang Y.J."/>
            <person name="Jeffries C.D."/>
            <person name="Munk C."/>
            <person name="Kiss H."/>
            <person name="Chain P."/>
            <person name="Han C."/>
            <person name="Brettin T."/>
            <person name="Detter J.C."/>
            <person name="Schuler E."/>
            <person name="Goker M."/>
            <person name="Rohde M."/>
            <person name="Bristow J."/>
            <person name="Eisen J.A."/>
            <person name="Markowitz V."/>
            <person name="Hugenholtz P."/>
            <person name="Kyrpides N.C."/>
            <person name="Klenk H.P."/>
        </authorList>
    </citation>
    <scope>NUCLEOTIDE SEQUENCE [LARGE SCALE GENOMIC DNA]</scope>
    <source>
        <strain evidence="1 2">DSM 5692</strain>
    </source>
</reference>
<keyword evidence="2" id="KW-1185">Reference proteome</keyword>
<evidence type="ECO:0008006" key="3">
    <source>
        <dbReference type="Google" id="ProtNLM"/>
    </source>
</evidence>
<reference evidence="2" key="1">
    <citation type="submission" date="2009-09" db="EMBL/GenBank/DDBJ databases">
        <title>The complete chromosome of Desulfohalobium retbaense DSM 5692.</title>
        <authorList>
            <consortium name="US DOE Joint Genome Institute (JGI-PGF)"/>
            <person name="Lucas S."/>
            <person name="Copeland A."/>
            <person name="Lapidus A."/>
            <person name="Glavina del Rio T."/>
            <person name="Dalin E."/>
            <person name="Tice H."/>
            <person name="Bruce D."/>
            <person name="Goodwin L."/>
            <person name="Pitluck S."/>
            <person name="Kyrpides N."/>
            <person name="Mavromatis K."/>
            <person name="Ivanova N."/>
            <person name="Mikhailova N."/>
            <person name="Munk A.C."/>
            <person name="Brettin T."/>
            <person name="Detter J.C."/>
            <person name="Han C."/>
            <person name="Tapia R."/>
            <person name="Larimer F."/>
            <person name="Land M."/>
            <person name="Hauser L."/>
            <person name="Markowitz V."/>
            <person name="Cheng J.-F."/>
            <person name="Hugenholtz P."/>
            <person name="Woyke T."/>
            <person name="Wu D."/>
            <person name="Spring S."/>
            <person name="Klenk H.-P."/>
            <person name="Eisen J.A."/>
        </authorList>
    </citation>
    <scope>NUCLEOTIDE SEQUENCE [LARGE SCALE GENOMIC DNA]</scope>
    <source>
        <strain evidence="2">DSM 5692</strain>
    </source>
</reference>